<dbReference type="EMBL" id="JAHLFW010000096">
    <property type="protein sequence ID" value="MBU3838972.1"/>
    <property type="molecule type" value="Genomic_DNA"/>
</dbReference>
<feature type="chain" id="PRO_5037842692" description="LPP20 lipoprotein" evidence="1">
    <location>
        <begin position="20"/>
        <end position="187"/>
    </location>
</feature>
<feature type="signal peptide" evidence="1">
    <location>
        <begin position="1"/>
        <end position="19"/>
    </location>
</feature>
<reference evidence="2" key="2">
    <citation type="submission" date="2021-04" db="EMBL/GenBank/DDBJ databases">
        <authorList>
            <person name="Gilroy R."/>
        </authorList>
    </citation>
    <scope>NUCLEOTIDE SEQUENCE</scope>
    <source>
        <strain evidence="2">G4-2901</strain>
    </source>
</reference>
<keyword evidence="1" id="KW-0732">Signal</keyword>
<dbReference type="AlphaFoldDB" id="A0A948TDG6"/>
<evidence type="ECO:0000256" key="1">
    <source>
        <dbReference type="SAM" id="SignalP"/>
    </source>
</evidence>
<gene>
    <name evidence="2" type="ORF">H9777_11820</name>
</gene>
<comment type="caution">
    <text evidence="2">The sequence shown here is derived from an EMBL/GenBank/DDBJ whole genome shotgun (WGS) entry which is preliminary data.</text>
</comment>
<accession>A0A948TDG6</accession>
<proteinExistence type="predicted"/>
<organism evidence="2 3">
    <name type="scientific">Candidatus Phocaeicola faecigallinarum</name>
    <dbReference type="NCBI Taxonomy" id="2838732"/>
    <lineage>
        <taxon>Bacteria</taxon>
        <taxon>Pseudomonadati</taxon>
        <taxon>Bacteroidota</taxon>
        <taxon>Bacteroidia</taxon>
        <taxon>Bacteroidales</taxon>
        <taxon>Bacteroidaceae</taxon>
        <taxon>Phocaeicola</taxon>
    </lineage>
</organism>
<evidence type="ECO:0000313" key="3">
    <source>
        <dbReference type="Proteomes" id="UP000783796"/>
    </source>
</evidence>
<protein>
    <recommendedName>
        <fullName evidence="4">LPP20 lipoprotein</fullName>
    </recommendedName>
</protein>
<reference evidence="2" key="1">
    <citation type="journal article" date="2021" name="PeerJ">
        <title>Extensive microbial diversity within the chicken gut microbiome revealed by metagenomics and culture.</title>
        <authorList>
            <person name="Gilroy R."/>
            <person name="Ravi A."/>
            <person name="Getino M."/>
            <person name="Pursley I."/>
            <person name="Horton D.L."/>
            <person name="Alikhan N.F."/>
            <person name="Baker D."/>
            <person name="Gharbi K."/>
            <person name="Hall N."/>
            <person name="Watson M."/>
            <person name="Adriaenssens E.M."/>
            <person name="Foster-Nyarko E."/>
            <person name="Jarju S."/>
            <person name="Secka A."/>
            <person name="Antonio M."/>
            <person name="Oren A."/>
            <person name="Chaudhuri R.R."/>
            <person name="La Ragione R."/>
            <person name="Hildebrand F."/>
            <person name="Pallen M.J."/>
        </authorList>
    </citation>
    <scope>NUCLEOTIDE SEQUENCE</scope>
    <source>
        <strain evidence="2">G4-2901</strain>
    </source>
</reference>
<evidence type="ECO:0008006" key="4">
    <source>
        <dbReference type="Google" id="ProtNLM"/>
    </source>
</evidence>
<dbReference type="PROSITE" id="PS51257">
    <property type="entry name" value="PROKAR_LIPOPROTEIN"/>
    <property type="match status" value="1"/>
</dbReference>
<sequence>MKRTSVILSVLLSSLMVVSCGSSKQTTNKTSIGTEIEIPLSGIEYQSNSEYWRYTAEGVSPQMSVAKEIAVQAAREQLAATVQSNVDMVVDRYAKNFNIGDEAELTQVYERQAITAVSQTLSGSEVIGEKMFRLENGNYRCFVCMQLSKQKVVDQILSNIENEEKIKTEFDREEFRKIFENEIGKLK</sequence>
<name>A0A948TDG6_9BACT</name>
<evidence type="ECO:0000313" key="2">
    <source>
        <dbReference type="EMBL" id="MBU3838972.1"/>
    </source>
</evidence>
<dbReference type="Proteomes" id="UP000783796">
    <property type="component" value="Unassembled WGS sequence"/>
</dbReference>